<name>D5EE74_AMICL</name>
<dbReference type="PANTHER" id="PTHR34934:SF1">
    <property type="entry name" value="FLAVIN-DEPENDENT THYMIDYLATE SYNTHASE"/>
    <property type="match status" value="1"/>
</dbReference>
<keyword evidence="1" id="KW-0285">Flavoprotein</keyword>
<dbReference type="KEGG" id="aco:Amico_0723"/>
<comment type="pathway">
    <text evidence="1">Pyrimidine metabolism; dTTP biosynthesis.</text>
</comment>
<feature type="binding site" evidence="1">
    <location>
        <position position="57"/>
    </location>
    <ligand>
        <name>FAD</name>
        <dbReference type="ChEBI" id="CHEBI:57692"/>
        <note>ligand shared between neighboring subunits</note>
    </ligand>
</feature>
<comment type="function">
    <text evidence="1">Catalyzes the reductive methylation of 2'-deoxyuridine-5'-monophosphate (dUMP) to 2'-deoxythymidine-5'-monophosphate (dTMP) while utilizing 5,10-methylenetetrahydrofolate (mTHF) as the methyl donor, and NADPH and FADH(2) as the reductant.</text>
</comment>
<evidence type="ECO:0000313" key="2">
    <source>
        <dbReference type="EMBL" id="ADE56856.1"/>
    </source>
</evidence>
<feature type="binding site" evidence="1">
    <location>
        <begin position="159"/>
        <end position="161"/>
    </location>
    <ligand>
        <name>FAD</name>
        <dbReference type="ChEBI" id="CHEBI:57692"/>
        <note>ligand shared between neighboring subunits</note>
    </ligand>
</feature>
<proteinExistence type="inferred from homology"/>
<reference evidence="2 3" key="1">
    <citation type="journal article" date="2010" name="Stand. Genomic Sci.">
        <title>Complete genome sequence of Aminobacterium colombiense type strain (ALA-1).</title>
        <authorList>
            <person name="Chertkov O."/>
            <person name="Sikorski J."/>
            <person name="Brambilla E."/>
            <person name="Lapidus A."/>
            <person name="Copeland A."/>
            <person name="Glavina Del Rio T."/>
            <person name="Nolan M."/>
            <person name="Lucas S."/>
            <person name="Tice H."/>
            <person name="Cheng J.F."/>
            <person name="Han C."/>
            <person name="Detter J.C."/>
            <person name="Bruce D."/>
            <person name="Tapia R."/>
            <person name="Goodwin L."/>
            <person name="Pitluck S."/>
            <person name="Liolios K."/>
            <person name="Ivanova N."/>
            <person name="Mavromatis K."/>
            <person name="Ovchinnikova G."/>
            <person name="Pati A."/>
            <person name="Chen A."/>
            <person name="Palaniappan K."/>
            <person name="Land M."/>
            <person name="Hauser L."/>
            <person name="Chang Y.J."/>
            <person name="Jeffries C.D."/>
            <person name="Spring S."/>
            <person name="Rohde M."/>
            <person name="Goker M."/>
            <person name="Bristow J."/>
            <person name="Eisen J.A."/>
            <person name="Markowitz V."/>
            <person name="Hugenholtz P."/>
            <person name="Kyrpides N.C."/>
            <person name="Klenk H.P."/>
        </authorList>
    </citation>
    <scope>NUCLEOTIDE SEQUENCE [LARGE SCALE GENOMIC DNA]</scope>
    <source>
        <strain evidence="3">DSM 12261 / ALA-1</strain>
    </source>
</reference>
<dbReference type="UniPathway" id="UPA00575"/>
<feature type="binding site" evidence="1">
    <location>
        <position position="165"/>
    </location>
    <ligand>
        <name>FAD</name>
        <dbReference type="ChEBI" id="CHEBI:57692"/>
        <note>ligand shared between neighboring subunits</note>
    </ligand>
</feature>
<dbReference type="CDD" id="cd20175">
    <property type="entry name" value="ThyX"/>
    <property type="match status" value="1"/>
</dbReference>
<feature type="binding site" evidence="1">
    <location>
        <begin position="78"/>
        <end position="81"/>
    </location>
    <ligand>
        <name>dUMP</name>
        <dbReference type="ChEBI" id="CHEBI:246422"/>
        <note>ligand shared between dimeric partners</note>
    </ligand>
</feature>
<accession>D5EE74</accession>
<feature type="binding site" evidence="1">
    <location>
        <begin position="81"/>
        <end position="83"/>
    </location>
    <ligand>
        <name>FAD</name>
        <dbReference type="ChEBI" id="CHEBI:57692"/>
        <note>ligand shared between neighboring subunits</note>
    </ligand>
</feature>
<dbReference type="STRING" id="572547.Amico_0723"/>
<feature type="binding site" description="in other chain" evidence="1">
    <location>
        <begin position="89"/>
        <end position="93"/>
    </location>
    <ligand>
        <name>dUMP</name>
        <dbReference type="ChEBI" id="CHEBI:246422"/>
        <note>ligand shared between dimeric partners</note>
    </ligand>
</feature>
<sequence length="231" mass="26177">MTCQVTLLGHTPDPDRIVAAAARLCYSDIPAGLIMKEQDPSSVESLIFHLRRSGHHSPFEHASFTFSLDGMSRVTSHQLVRHRIASYSQRSQRYVSMAEPEVVLPPTVAAHEEGKELFLNEVKAAHSVYLKLVEQGIPKEDARYILPHGWTTSLVMTMNARELYHFFSLRLCRRAQWEIRQVAREMLKVVRREAPVIFNIAGPSCLVKGACCEARPCGKPFHSIEELLEEE</sequence>
<dbReference type="PANTHER" id="PTHR34934">
    <property type="entry name" value="FLAVIN-DEPENDENT THYMIDYLATE SYNTHASE"/>
    <property type="match status" value="1"/>
</dbReference>
<keyword evidence="1" id="KW-0521">NADP</keyword>
<comment type="catalytic activity">
    <reaction evidence="1">
        <text>dUMP + (6R)-5,10-methylene-5,6,7,8-tetrahydrofolate + NADPH + H(+) = dTMP + (6S)-5,6,7,8-tetrahydrofolate + NADP(+)</text>
        <dbReference type="Rhea" id="RHEA:29043"/>
        <dbReference type="ChEBI" id="CHEBI:15378"/>
        <dbReference type="ChEBI" id="CHEBI:15636"/>
        <dbReference type="ChEBI" id="CHEBI:57453"/>
        <dbReference type="ChEBI" id="CHEBI:57783"/>
        <dbReference type="ChEBI" id="CHEBI:58349"/>
        <dbReference type="ChEBI" id="CHEBI:63528"/>
        <dbReference type="ChEBI" id="CHEBI:246422"/>
        <dbReference type="EC" id="2.1.1.148"/>
    </reaction>
</comment>
<comment type="cofactor">
    <cofactor evidence="1">
        <name>FAD</name>
        <dbReference type="ChEBI" id="CHEBI:57692"/>
    </cofactor>
    <text evidence="1">Binds 4 FAD per tetramer. Each FAD binding site is formed by three monomers.</text>
</comment>
<feature type="binding site" evidence="1">
    <location>
        <position position="89"/>
    </location>
    <ligand>
        <name>FAD</name>
        <dbReference type="ChEBI" id="CHEBI:57692"/>
        <note>ligand shared between neighboring subunits</note>
    </ligand>
</feature>
<feature type="active site" description="Involved in ionization of N3 of dUMP, leading to its activation" evidence="1">
    <location>
        <position position="170"/>
    </location>
</feature>
<dbReference type="EMBL" id="CP001997">
    <property type="protein sequence ID" value="ADE56856.1"/>
    <property type="molecule type" value="Genomic_DNA"/>
</dbReference>
<keyword evidence="3" id="KW-1185">Reference proteome</keyword>
<dbReference type="eggNOG" id="COG1351">
    <property type="taxonomic scope" value="Bacteria"/>
</dbReference>
<dbReference type="GO" id="GO:0004799">
    <property type="term" value="F:thymidylate synthase activity"/>
    <property type="evidence" value="ECO:0007669"/>
    <property type="project" value="TreeGrafter"/>
</dbReference>
<feature type="binding site" evidence="1">
    <location>
        <position position="170"/>
    </location>
    <ligand>
        <name>dUMP</name>
        <dbReference type="ChEBI" id="CHEBI:246422"/>
        <note>ligand shared between dimeric partners</note>
    </ligand>
</feature>
<comment type="similarity">
    <text evidence="1">Belongs to the thymidylate synthase ThyX family.</text>
</comment>
<keyword evidence="1 2" id="KW-0808">Transferase</keyword>
<dbReference type="GO" id="GO:0070402">
    <property type="term" value="F:NADPH binding"/>
    <property type="evidence" value="ECO:0007669"/>
    <property type="project" value="TreeGrafter"/>
</dbReference>
<dbReference type="GO" id="GO:0006231">
    <property type="term" value="P:dTMP biosynthetic process"/>
    <property type="evidence" value="ECO:0007669"/>
    <property type="project" value="UniProtKB-UniRule"/>
</dbReference>
<keyword evidence="1" id="KW-0545">Nucleotide biosynthesis</keyword>
<dbReference type="RefSeq" id="WP_013048122.1">
    <property type="nucleotide sequence ID" value="NC_014011.1"/>
</dbReference>
<organism evidence="2 3">
    <name type="scientific">Aminobacterium colombiense (strain DSM 12261 / ALA-1)</name>
    <dbReference type="NCBI Taxonomy" id="572547"/>
    <lineage>
        <taxon>Bacteria</taxon>
        <taxon>Thermotogati</taxon>
        <taxon>Synergistota</taxon>
        <taxon>Synergistia</taxon>
        <taxon>Synergistales</taxon>
        <taxon>Aminobacteriaceae</taxon>
        <taxon>Aminobacterium</taxon>
    </lineage>
</organism>
<gene>
    <name evidence="1" type="primary">thyX</name>
    <name evidence="2" type="ordered locus">Amico_0723</name>
</gene>
<evidence type="ECO:0000256" key="1">
    <source>
        <dbReference type="HAMAP-Rule" id="MF_01408"/>
    </source>
</evidence>
<dbReference type="PROSITE" id="PS51331">
    <property type="entry name" value="THYX"/>
    <property type="match status" value="1"/>
</dbReference>
<dbReference type="InterPro" id="IPR036098">
    <property type="entry name" value="Thymidylate_synthase_ThyX_sf"/>
</dbReference>
<keyword evidence="1 2" id="KW-0489">Methyltransferase</keyword>
<dbReference type="HAMAP" id="MF_01408">
    <property type="entry name" value="ThyX"/>
    <property type="match status" value="1"/>
</dbReference>
<dbReference type="GO" id="GO:0050797">
    <property type="term" value="F:thymidylate synthase (FAD) activity"/>
    <property type="evidence" value="ECO:0007669"/>
    <property type="project" value="UniProtKB-UniRule"/>
</dbReference>
<dbReference type="NCBIfam" id="TIGR02170">
    <property type="entry name" value="thyX"/>
    <property type="match status" value="1"/>
</dbReference>
<protein>
    <recommendedName>
        <fullName evidence="1">Flavin-dependent thymidylate synthase</fullName>
        <shortName evidence="1">FDTS</shortName>
        <ecNumber evidence="1">2.1.1.148</ecNumber>
    </recommendedName>
    <alternativeName>
        <fullName evidence="1">FAD-dependent thymidylate synthase</fullName>
    </alternativeName>
    <alternativeName>
        <fullName evidence="1">Thymidylate synthase ThyX</fullName>
        <shortName evidence="1">TS</shortName>
        <shortName evidence="1">TSase</shortName>
    </alternativeName>
</protein>
<evidence type="ECO:0000313" key="3">
    <source>
        <dbReference type="Proteomes" id="UP000002366"/>
    </source>
</evidence>
<feature type="binding site" description="in other chain" evidence="1">
    <location>
        <position position="143"/>
    </location>
    <ligand>
        <name>dUMP</name>
        <dbReference type="ChEBI" id="CHEBI:246422"/>
        <note>ligand shared between dimeric partners</note>
    </ligand>
</feature>
<keyword evidence="1" id="KW-0274">FAD</keyword>
<dbReference type="GO" id="GO:0032259">
    <property type="term" value="P:methylation"/>
    <property type="evidence" value="ECO:0007669"/>
    <property type="project" value="UniProtKB-KW"/>
</dbReference>
<dbReference type="OrthoDB" id="9780625at2"/>
<dbReference type="EC" id="2.1.1.148" evidence="1"/>
<dbReference type="AlphaFoldDB" id="D5EE74"/>
<dbReference type="Proteomes" id="UP000002366">
    <property type="component" value="Chromosome"/>
</dbReference>
<dbReference type="Gene3D" id="3.30.1360.170">
    <property type="match status" value="1"/>
</dbReference>
<dbReference type="HOGENOM" id="CLU_077585_0_0_0"/>
<dbReference type="InterPro" id="IPR003669">
    <property type="entry name" value="Thymidylate_synthase_ThyX"/>
</dbReference>
<dbReference type="Pfam" id="PF02511">
    <property type="entry name" value="Thy1"/>
    <property type="match status" value="1"/>
</dbReference>
<dbReference type="GO" id="GO:0006235">
    <property type="term" value="P:dTTP biosynthetic process"/>
    <property type="evidence" value="ECO:0007669"/>
    <property type="project" value="UniProtKB-UniRule"/>
</dbReference>
<dbReference type="SUPFAM" id="SSF69796">
    <property type="entry name" value="Thymidylate synthase-complementing protein Thy1"/>
    <property type="match status" value="1"/>
</dbReference>
<dbReference type="GO" id="GO:0050660">
    <property type="term" value="F:flavin adenine dinucleotide binding"/>
    <property type="evidence" value="ECO:0007669"/>
    <property type="project" value="UniProtKB-UniRule"/>
</dbReference>
<comment type="subunit">
    <text evidence="1">Homotetramer.</text>
</comment>